<comment type="caution">
    <text evidence="2">The sequence shown here is derived from an EMBL/GenBank/DDBJ whole genome shotgun (WGS) entry which is preliminary data.</text>
</comment>
<reference evidence="2 3" key="1">
    <citation type="submission" date="2016-07" db="EMBL/GenBank/DDBJ databases">
        <title>Pervasive Adenine N6-methylation of Active Genes in Fungi.</title>
        <authorList>
            <consortium name="DOE Joint Genome Institute"/>
            <person name="Mondo S.J."/>
            <person name="Dannebaum R.O."/>
            <person name="Kuo R.C."/>
            <person name="Labutti K."/>
            <person name="Haridas S."/>
            <person name="Kuo A."/>
            <person name="Salamov A."/>
            <person name="Ahrendt S.R."/>
            <person name="Lipzen A."/>
            <person name="Sullivan W."/>
            <person name="Andreopoulos W.B."/>
            <person name="Clum A."/>
            <person name="Lindquist E."/>
            <person name="Daum C."/>
            <person name="Ramamoorthy G.K."/>
            <person name="Gryganskyi A."/>
            <person name="Culley D."/>
            <person name="Magnuson J.K."/>
            <person name="James T.Y."/>
            <person name="O'Malley M.A."/>
            <person name="Stajich J.E."/>
            <person name="Spatafora J.W."/>
            <person name="Visel A."/>
            <person name="Grigoriev I.V."/>
        </authorList>
    </citation>
    <scope>NUCLEOTIDE SEQUENCE [LARGE SCALE GENOMIC DNA]</scope>
    <source>
        <strain evidence="2 3">62-1032</strain>
    </source>
</reference>
<feature type="domain" description="F-box" evidence="1">
    <location>
        <begin position="25"/>
        <end position="76"/>
    </location>
</feature>
<dbReference type="InParanoid" id="A0A1Y2FKX9"/>
<dbReference type="EMBL" id="MCGR01000017">
    <property type="protein sequence ID" value="ORY84630.1"/>
    <property type="molecule type" value="Genomic_DNA"/>
</dbReference>
<sequence>MGTTSSLDYSSQLTISPPYLSAPTIHRLPPELLTRILKLTGDSLNSAAARHDLLKACSLVSRAWRDVAQKEVFRQIAFAGSINLGRFLKLLRTTEGVGGWVLELDVSWPLWRRGAEESLVEIVHRCDNVRRLRMAAVDQLPLFEVAVGSALRFMSLEDCTILKPRGPYPAPTVEHLSLTASAILGLKSPNDPLPLGSMPSVRALSVTGKLKPTNWRPPLYPGVSESSVHPLEAIPTHLCPKLVSCFGERLEILSLDRHHIATFLATLDEDIPLRLFNLDVEADPPLADFEWGSLISEALSLLGSRPSPPPLLRLPAHITVLEILLSCLISIDPPPILNDLRVLSLSPPSSARDLSLYSSPTCMQLEEECKSRGIELVLEYGSNSSGSPFVVEGFWSFVRRVERGEFDLRGEKDGKREARETRGC</sequence>
<evidence type="ECO:0000313" key="2">
    <source>
        <dbReference type="EMBL" id="ORY84630.1"/>
    </source>
</evidence>
<proteinExistence type="predicted"/>
<dbReference type="InterPro" id="IPR001810">
    <property type="entry name" value="F-box_dom"/>
</dbReference>
<dbReference type="Gene3D" id="1.20.1280.50">
    <property type="match status" value="1"/>
</dbReference>
<name>A0A1Y2FKX9_9BASI</name>
<accession>A0A1Y2FKX9</accession>
<gene>
    <name evidence="2" type="ORF">BCR35DRAFT_302924</name>
</gene>
<protein>
    <recommendedName>
        <fullName evidence="1">F-box domain-containing protein</fullName>
    </recommendedName>
</protein>
<keyword evidence="3" id="KW-1185">Reference proteome</keyword>
<dbReference type="AlphaFoldDB" id="A0A1Y2FKX9"/>
<dbReference type="Pfam" id="PF12937">
    <property type="entry name" value="F-box-like"/>
    <property type="match status" value="1"/>
</dbReference>
<evidence type="ECO:0000313" key="3">
    <source>
        <dbReference type="Proteomes" id="UP000193467"/>
    </source>
</evidence>
<organism evidence="2 3">
    <name type="scientific">Leucosporidium creatinivorum</name>
    <dbReference type="NCBI Taxonomy" id="106004"/>
    <lineage>
        <taxon>Eukaryota</taxon>
        <taxon>Fungi</taxon>
        <taxon>Dikarya</taxon>
        <taxon>Basidiomycota</taxon>
        <taxon>Pucciniomycotina</taxon>
        <taxon>Microbotryomycetes</taxon>
        <taxon>Leucosporidiales</taxon>
        <taxon>Leucosporidium</taxon>
    </lineage>
</organism>
<evidence type="ECO:0000259" key="1">
    <source>
        <dbReference type="Pfam" id="PF12937"/>
    </source>
</evidence>
<dbReference type="Proteomes" id="UP000193467">
    <property type="component" value="Unassembled WGS sequence"/>
</dbReference>
<dbReference type="OrthoDB" id="2519531at2759"/>